<feature type="site" description="Important for catalytic activity, responsible for pKa modulation of the active site Glu and correct orientation of both the proton donor and substrate" evidence="4">
    <location>
        <position position="144"/>
    </location>
</feature>
<name>A0AAI8YAH0_9PEZI</name>
<feature type="domain" description="Heterokaryon incompatibility" evidence="6">
    <location>
        <begin position="478"/>
        <end position="553"/>
    </location>
</feature>
<dbReference type="AlphaFoldDB" id="A0AAI8YAH0"/>
<dbReference type="Gene3D" id="2.115.10.20">
    <property type="entry name" value="Glycosyl hydrolase domain, family 43"/>
    <property type="match status" value="2"/>
</dbReference>
<feature type="compositionally biased region" description="Basic and acidic residues" evidence="5">
    <location>
        <begin position="204"/>
        <end position="213"/>
    </location>
</feature>
<evidence type="ECO:0000313" key="8">
    <source>
        <dbReference type="Proteomes" id="UP001295740"/>
    </source>
</evidence>
<dbReference type="PANTHER" id="PTHR10622">
    <property type="entry name" value="HET DOMAIN-CONTAINING PROTEIN"/>
    <property type="match status" value="1"/>
</dbReference>
<feature type="compositionally biased region" description="Gly residues" evidence="5">
    <location>
        <begin position="226"/>
        <end position="238"/>
    </location>
</feature>
<reference evidence="7" key="1">
    <citation type="submission" date="2023-10" db="EMBL/GenBank/DDBJ databases">
        <authorList>
            <person name="Hackl T."/>
        </authorList>
    </citation>
    <scope>NUCLEOTIDE SEQUENCE</scope>
</reference>
<organism evidence="7 8">
    <name type="scientific">Anthostomella pinea</name>
    <dbReference type="NCBI Taxonomy" id="933095"/>
    <lineage>
        <taxon>Eukaryota</taxon>
        <taxon>Fungi</taxon>
        <taxon>Dikarya</taxon>
        <taxon>Ascomycota</taxon>
        <taxon>Pezizomycotina</taxon>
        <taxon>Sordariomycetes</taxon>
        <taxon>Xylariomycetidae</taxon>
        <taxon>Xylariales</taxon>
        <taxon>Xylariaceae</taxon>
        <taxon>Anthostomella</taxon>
    </lineage>
</organism>
<evidence type="ECO:0000256" key="5">
    <source>
        <dbReference type="SAM" id="MobiDB-lite"/>
    </source>
</evidence>
<dbReference type="SUPFAM" id="SSF75005">
    <property type="entry name" value="Arabinanase/levansucrase/invertase"/>
    <property type="match status" value="1"/>
</dbReference>
<feature type="region of interest" description="Disordered" evidence="5">
    <location>
        <begin position="204"/>
        <end position="238"/>
    </location>
</feature>
<keyword evidence="2" id="KW-0378">Hydrolase</keyword>
<sequence length="615" mass="67657">MHSHHHHQQQYDDSTLTLTSIGTPDPFVTRAGGLFYFTFTTGNRIEIWSSRSLADIESAATRHVIWTPSPFTDTEASADLWAPELHAVRGRWYIYYAAAHPERGNASHRMYVLGGPPADEDPCQGQWEFLGRISGTPDGQWAIDGTVFEIDGNLYMAYSGWPLEDSGRESDLVQQLFIVRLKDPTRADSAPVLISRSDRDWEISRDDKGEHGINEGPQFLCSPSGLGDGGNGSRNGHGHGNGIADGILDVYHNGKGGIRILDGNGSANVSGTTTASWRGLVYSCAGSWTHEYKMASLQFLGGDPLAPASWRKSAAPLIETAEGGRGPFGPGHGSFLDLGDGQVVAVYHATDRPTDGWENRRARVQRVAFTPEGPYMGKAFGMEAKDNGKGNGKAGRLLGRLKAKVKGAGGREDNPLGEESLRALLEGRTVANGNHGPDSAFCSAQHDFACIVYITTMRLLHAKTEKLHEFFDDQIPEYAILSHTWLDDEVKFQDMNPGKIRGCCQEAIRDGLEWVWVDTCCIDSTSSTELQEAINSMYDWYGNSEVCYAYLADVPAGQDAHRPDSKFRKSRWFTRGWTLQELLAPTSLQLLDQDWNLVGYRDDLAQVVESSTGHL</sequence>
<evidence type="ECO:0000256" key="2">
    <source>
        <dbReference type="ARBA" id="ARBA00022801"/>
    </source>
</evidence>
<dbReference type="Pfam" id="PF06985">
    <property type="entry name" value="HET"/>
    <property type="match status" value="1"/>
</dbReference>
<dbReference type="GO" id="GO:0005975">
    <property type="term" value="P:carbohydrate metabolic process"/>
    <property type="evidence" value="ECO:0007669"/>
    <property type="project" value="InterPro"/>
</dbReference>
<dbReference type="Proteomes" id="UP001295740">
    <property type="component" value="Unassembled WGS sequence"/>
</dbReference>
<comment type="similarity">
    <text evidence="1">Belongs to the glycosyl hydrolase 43 family.</text>
</comment>
<dbReference type="PANTHER" id="PTHR10622:SF10">
    <property type="entry name" value="HET DOMAIN-CONTAINING PROTEIN"/>
    <property type="match status" value="1"/>
</dbReference>
<evidence type="ECO:0000313" key="7">
    <source>
        <dbReference type="EMBL" id="CAJ2500084.1"/>
    </source>
</evidence>
<dbReference type="EMBL" id="CAUWAG010000003">
    <property type="protein sequence ID" value="CAJ2500084.1"/>
    <property type="molecule type" value="Genomic_DNA"/>
</dbReference>
<dbReference type="InterPro" id="IPR006710">
    <property type="entry name" value="Glyco_hydro_43"/>
</dbReference>
<evidence type="ECO:0000259" key="6">
    <source>
        <dbReference type="Pfam" id="PF06985"/>
    </source>
</evidence>
<comment type="caution">
    <text evidence="7">The sequence shown here is derived from an EMBL/GenBank/DDBJ whole genome shotgun (WGS) entry which is preliminary data.</text>
</comment>
<proteinExistence type="inferred from homology"/>
<accession>A0AAI8YAH0</accession>
<dbReference type="CDD" id="cd18820">
    <property type="entry name" value="GH43_LbAraf43-like"/>
    <property type="match status" value="1"/>
</dbReference>
<keyword evidence="8" id="KW-1185">Reference proteome</keyword>
<evidence type="ECO:0000256" key="1">
    <source>
        <dbReference type="ARBA" id="ARBA00009865"/>
    </source>
</evidence>
<protein>
    <submittedName>
        <fullName evidence="7">Uu.00g029370.m01.CDS01</fullName>
    </submittedName>
</protein>
<dbReference type="GO" id="GO:0004553">
    <property type="term" value="F:hydrolase activity, hydrolyzing O-glycosyl compounds"/>
    <property type="evidence" value="ECO:0007669"/>
    <property type="project" value="InterPro"/>
</dbReference>
<dbReference type="InterPro" id="IPR023296">
    <property type="entry name" value="Glyco_hydro_beta-prop_sf"/>
</dbReference>
<dbReference type="InterPro" id="IPR010730">
    <property type="entry name" value="HET"/>
</dbReference>
<evidence type="ECO:0000256" key="4">
    <source>
        <dbReference type="PIRSR" id="PIRSR606710-2"/>
    </source>
</evidence>
<evidence type="ECO:0000256" key="3">
    <source>
        <dbReference type="ARBA" id="ARBA00023295"/>
    </source>
</evidence>
<keyword evidence="3" id="KW-0326">Glycosidase</keyword>
<dbReference type="Pfam" id="PF04616">
    <property type="entry name" value="Glyco_hydro_43"/>
    <property type="match status" value="1"/>
</dbReference>
<gene>
    <name evidence="7" type="ORF">KHLLAP_LOCUS552</name>
</gene>